<evidence type="ECO:0000256" key="8">
    <source>
        <dbReference type="RuleBase" id="RU368020"/>
    </source>
</evidence>
<proteinExistence type="predicted"/>
<evidence type="ECO:0000256" key="3">
    <source>
        <dbReference type="ARBA" id="ARBA00022485"/>
    </source>
</evidence>
<dbReference type="RefSeq" id="WP_380773722.1">
    <property type="nucleotide sequence ID" value="NZ_JBHUEO010000025.1"/>
</dbReference>
<keyword evidence="2 8" id="KW-0813">Transport</keyword>
<evidence type="ECO:0000256" key="5">
    <source>
        <dbReference type="ARBA" id="ARBA00022982"/>
    </source>
</evidence>
<accession>A0ABW4KFZ3</accession>
<dbReference type="Proteomes" id="UP001597301">
    <property type="component" value="Unassembled WGS sequence"/>
</dbReference>
<dbReference type="PANTHER" id="PTHR39163">
    <property type="entry name" value="FERREDOXIN"/>
    <property type="match status" value="1"/>
</dbReference>
<dbReference type="Gene3D" id="3.30.70.20">
    <property type="match status" value="1"/>
</dbReference>
<organism evidence="10 11">
    <name type="scientific">Siminovitchia sediminis</name>
    <dbReference type="NCBI Taxonomy" id="1274353"/>
    <lineage>
        <taxon>Bacteria</taxon>
        <taxon>Bacillati</taxon>
        <taxon>Bacillota</taxon>
        <taxon>Bacilli</taxon>
        <taxon>Bacillales</taxon>
        <taxon>Bacillaceae</taxon>
        <taxon>Siminovitchia</taxon>
    </lineage>
</organism>
<evidence type="ECO:0000256" key="1">
    <source>
        <dbReference type="ARBA" id="ARBA00001966"/>
    </source>
</evidence>
<dbReference type="PROSITE" id="PS51379">
    <property type="entry name" value="4FE4S_FER_2"/>
    <property type="match status" value="1"/>
</dbReference>
<evidence type="ECO:0000256" key="6">
    <source>
        <dbReference type="ARBA" id="ARBA00023004"/>
    </source>
</evidence>
<dbReference type="SUPFAM" id="SSF54862">
    <property type="entry name" value="4Fe-4S ferredoxins"/>
    <property type="match status" value="1"/>
</dbReference>
<dbReference type="Pfam" id="PF13370">
    <property type="entry name" value="Fer4_13"/>
    <property type="match status" value="1"/>
</dbReference>
<evidence type="ECO:0000259" key="9">
    <source>
        <dbReference type="PROSITE" id="PS51379"/>
    </source>
</evidence>
<keyword evidence="11" id="KW-1185">Reference proteome</keyword>
<keyword evidence="4 8" id="KW-0479">Metal-binding</keyword>
<keyword evidence="5 8" id="KW-0249">Electron transport</keyword>
<dbReference type="InterPro" id="IPR052395">
    <property type="entry name" value="ET_Ferredoxin"/>
</dbReference>
<keyword evidence="7 8" id="KW-0411">Iron-sulfur</keyword>
<keyword evidence="3" id="KW-0004">4Fe-4S</keyword>
<comment type="cofactor">
    <cofactor evidence="1">
        <name>[4Fe-4S] cluster</name>
        <dbReference type="ChEBI" id="CHEBI:49883"/>
    </cofactor>
</comment>
<name>A0ABW4KFZ3_9BACI</name>
<keyword evidence="6 8" id="KW-0408">Iron</keyword>
<gene>
    <name evidence="10" type="ORF">ACFSCZ_09665</name>
</gene>
<dbReference type="PANTHER" id="PTHR39163:SF1">
    <property type="entry name" value="FERREDOXIN"/>
    <property type="match status" value="1"/>
</dbReference>
<dbReference type="PRINTS" id="PR00352">
    <property type="entry name" value="3FE4SFRDOXIN"/>
</dbReference>
<feature type="domain" description="4Fe-4S ferredoxin-type" evidence="9">
    <location>
        <begin position="3"/>
        <end position="31"/>
    </location>
</feature>
<dbReference type="EMBL" id="JBHUEO010000025">
    <property type="protein sequence ID" value="MFD1706997.1"/>
    <property type="molecule type" value="Genomic_DNA"/>
</dbReference>
<evidence type="ECO:0000313" key="10">
    <source>
        <dbReference type="EMBL" id="MFD1706997.1"/>
    </source>
</evidence>
<dbReference type="InterPro" id="IPR001080">
    <property type="entry name" value="3Fe4S_ferredoxin"/>
</dbReference>
<reference evidence="11" key="1">
    <citation type="journal article" date="2019" name="Int. J. Syst. Evol. Microbiol.">
        <title>The Global Catalogue of Microorganisms (GCM) 10K type strain sequencing project: providing services to taxonomists for standard genome sequencing and annotation.</title>
        <authorList>
            <consortium name="The Broad Institute Genomics Platform"/>
            <consortium name="The Broad Institute Genome Sequencing Center for Infectious Disease"/>
            <person name="Wu L."/>
            <person name="Ma J."/>
        </authorList>
    </citation>
    <scope>NUCLEOTIDE SEQUENCE [LARGE SCALE GENOMIC DNA]</scope>
    <source>
        <strain evidence="11">CGMCC 1.12295</strain>
    </source>
</reference>
<evidence type="ECO:0000313" key="11">
    <source>
        <dbReference type="Proteomes" id="UP001597301"/>
    </source>
</evidence>
<comment type="caution">
    <text evidence="10">The sequence shown here is derived from an EMBL/GenBank/DDBJ whole genome shotgun (WGS) entry which is preliminary data.</text>
</comment>
<comment type="function">
    <text evidence="8">Ferredoxins are iron-sulfur proteins that transfer electrons in a wide variety of metabolic reactions.</text>
</comment>
<dbReference type="InterPro" id="IPR017896">
    <property type="entry name" value="4Fe4S_Fe-S-bd"/>
</dbReference>
<evidence type="ECO:0000256" key="4">
    <source>
        <dbReference type="ARBA" id="ARBA00022723"/>
    </source>
</evidence>
<evidence type="ECO:0000256" key="2">
    <source>
        <dbReference type="ARBA" id="ARBA00022448"/>
    </source>
</evidence>
<evidence type="ECO:0000256" key="7">
    <source>
        <dbReference type="ARBA" id="ARBA00023014"/>
    </source>
</evidence>
<sequence>MAFYVKVDRDTCIGCGACGEVAPDIFDYDDAGISFSLLDGNAGAVPVPQDLTDDLEDARDGCPTGSIQVEEEPFRTLDEKAV</sequence>
<protein>
    <recommendedName>
        <fullName evidence="8">Ferredoxin</fullName>
    </recommendedName>
</protein>